<dbReference type="OrthoDB" id="1901244at2759"/>
<sequence>MAKQRNMSLSGTNFRRLQAVTEGNMDTIPITNNAKGEPESTKETILETGASMVQNLDPPNRLCAHLNAFHVYVNEPTRTSEANHYCAHVNEDVRQCILYDGPGPNARLIGVEYMVTPRIYETLDQEERRLWHSHVFEVKSGMLIMPAPAAVPDAVWEKAENAEMEEVVHLYGKVFQLWQVDRGDKVPLGKPELMTSFTSHDQVDFDQLVSDRDRRFGVDSHKKAESRRYIQEPKVHPDADDLWSKQKAAQQ</sequence>
<name>A0A139GT69_9PEZI</name>
<proteinExistence type="inferred from homology"/>
<gene>
    <name evidence="3" type="ORF">AC579_9717</name>
</gene>
<comment type="similarity">
    <text evidence="1">Belongs to the OBAP family.</text>
</comment>
<feature type="compositionally biased region" description="Basic and acidic residues" evidence="2">
    <location>
        <begin position="216"/>
        <end position="244"/>
    </location>
</feature>
<accession>A0A139GT69</accession>
<organism evidence="3 4">
    <name type="scientific">Pseudocercospora musae</name>
    <dbReference type="NCBI Taxonomy" id="113226"/>
    <lineage>
        <taxon>Eukaryota</taxon>
        <taxon>Fungi</taxon>
        <taxon>Dikarya</taxon>
        <taxon>Ascomycota</taxon>
        <taxon>Pezizomycotina</taxon>
        <taxon>Dothideomycetes</taxon>
        <taxon>Dothideomycetidae</taxon>
        <taxon>Mycosphaerellales</taxon>
        <taxon>Mycosphaerellaceae</taxon>
        <taxon>Pseudocercospora</taxon>
    </lineage>
</organism>
<dbReference type="PANTHER" id="PTHR31360:SF0">
    <property type="entry name" value="OIL BODY-ASSOCIATED PROTEIN 1B"/>
    <property type="match status" value="1"/>
</dbReference>
<dbReference type="PANTHER" id="PTHR31360">
    <property type="match status" value="1"/>
</dbReference>
<evidence type="ECO:0000313" key="4">
    <source>
        <dbReference type="Proteomes" id="UP000073492"/>
    </source>
</evidence>
<feature type="region of interest" description="Disordered" evidence="2">
    <location>
        <begin position="216"/>
        <end position="251"/>
    </location>
</feature>
<evidence type="ECO:0000256" key="1">
    <source>
        <dbReference type="ARBA" id="ARBA00009740"/>
    </source>
</evidence>
<dbReference type="Proteomes" id="UP000073492">
    <property type="component" value="Unassembled WGS sequence"/>
</dbReference>
<evidence type="ECO:0000256" key="2">
    <source>
        <dbReference type="SAM" id="MobiDB-lite"/>
    </source>
</evidence>
<evidence type="ECO:0008006" key="5">
    <source>
        <dbReference type="Google" id="ProtNLM"/>
    </source>
</evidence>
<dbReference type="EMBL" id="LFZO01001488">
    <property type="protein sequence ID" value="KXS93371.1"/>
    <property type="molecule type" value="Genomic_DNA"/>
</dbReference>
<evidence type="ECO:0000313" key="3">
    <source>
        <dbReference type="EMBL" id="KXS93371.1"/>
    </source>
</evidence>
<protein>
    <recommendedName>
        <fullName evidence="5">DUF1264 domain-containing protein</fullName>
    </recommendedName>
</protein>
<dbReference type="InterPro" id="IPR010686">
    <property type="entry name" value="OBAP-like"/>
</dbReference>
<reference evidence="3 4" key="1">
    <citation type="submission" date="2015-07" db="EMBL/GenBank/DDBJ databases">
        <title>Comparative genomics of the Sigatoka disease complex on banana suggests a link between parallel evolutionary changes in Pseudocercospora fijiensis and Pseudocercospora eumusae and increased virulence on the banana host.</title>
        <authorList>
            <person name="Chang T.-C."/>
            <person name="Salvucci A."/>
            <person name="Crous P.W."/>
            <person name="Stergiopoulos I."/>
        </authorList>
    </citation>
    <scope>NUCLEOTIDE SEQUENCE [LARGE SCALE GENOMIC DNA]</scope>
    <source>
        <strain evidence="3 4">CBS 116634</strain>
    </source>
</reference>
<keyword evidence="4" id="KW-1185">Reference proteome</keyword>
<dbReference type="AlphaFoldDB" id="A0A139GT69"/>
<comment type="caution">
    <text evidence="3">The sequence shown here is derived from an EMBL/GenBank/DDBJ whole genome shotgun (WGS) entry which is preliminary data.</text>
</comment>
<dbReference type="Pfam" id="PF06884">
    <property type="entry name" value="DUF1264"/>
    <property type="match status" value="1"/>
</dbReference>
<dbReference type="STRING" id="113226.A0A139GT69"/>